<dbReference type="Gene3D" id="3.30.465.10">
    <property type="match status" value="1"/>
</dbReference>
<evidence type="ECO:0000256" key="4">
    <source>
        <dbReference type="ARBA" id="ARBA00023002"/>
    </source>
</evidence>
<evidence type="ECO:0000259" key="5">
    <source>
        <dbReference type="PROSITE" id="PS51387"/>
    </source>
</evidence>
<dbReference type="Gene3D" id="3.30.70.2740">
    <property type="match status" value="1"/>
</dbReference>
<dbReference type="FunFam" id="1.10.45.10:FF:000001">
    <property type="entry name" value="D-lactate dehydrogenase mitochondrial"/>
    <property type="match status" value="1"/>
</dbReference>
<dbReference type="Gene3D" id="1.10.45.10">
    <property type="entry name" value="Vanillyl-alcohol Oxidase, Chain A, domain 4"/>
    <property type="match status" value="1"/>
</dbReference>
<evidence type="ECO:0000256" key="3">
    <source>
        <dbReference type="ARBA" id="ARBA00022827"/>
    </source>
</evidence>
<dbReference type="PANTHER" id="PTHR42934">
    <property type="entry name" value="GLYCOLATE OXIDASE SUBUNIT GLCD"/>
    <property type="match status" value="1"/>
</dbReference>
<dbReference type="InterPro" id="IPR051914">
    <property type="entry name" value="FAD-linked_OxidoTrans_Type4"/>
</dbReference>
<evidence type="ECO:0000313" key="6">
    <source>
        <dbReference type="EMBL" id="HET21331.1"/>
    </source>
</evidence>
<dbReference type="SUPFAM" id="SSF55103">
    <property type="entry name" value="FAD-linked oxidases, C-terminal domain"/>
    <property type="match status" value="1"/>
</dbReference>
<dbReference type="InterPro" id="IPR016169">
    <property type="entry name" value="FAD-bd_PCMH_sub2"/>
</dbReference>
<dbReference type="GO" id="GO:0016491">
    <property type="term" value="F:oxidoreductase activity"/>
    <property type="evidence" value="ECO:0007669"/>
    <property type="project" value="UniProtKB-KW"/>
</dbReference>
<keyword evidence="4" id="KW-0560">Oxidoreductase</keyword>
<dbReference type="InterPro" id="IPR006094">
    <property type="entry name" value="Oxid_FAD_bind_N"/>
</dbReference>
<feature type="domain" description="FAD-binding PCMH-type" evidence="5">
    <location>
        <begin position="29"/>
        <end position="209"/>
    </location>
</feature>
<sequence length="450" mass="49142">MGWIEELSEIVEVFPPSEAYAHDETPPLIAPKPVQNFVVVKPWNASEVSAVLEFANRRKIPVFTRGGGTGLSGGAVPTEEGIVLSTERMTVLEVDRENRVADCGAGVTLKQLDDAAFKNGLSFPPHPGAETATVGGMIATNAGGVRALKYGTMRNYVLGLEVVLADGRILELGGKVIKNSSGYSLLHLFVGSEGTLGVITRAKIRLFPQLKDMTVLAVPFSTMENAMKCVVEISTKMLPLALEFMEKRAVEIGEMVSGERWVSVDGEAHLLMIFESFDEAEEAATIAQNLGAVDVYAATTKKEQDRLLKIRGLIYEGLRKDIIEILDVCVPPAKIAEYCRKSNEIAAEYGITLITYGHAGDGNVHQHPLIYEGWEENYFDFRKKLLRLAVSLGGVISGEHGIGTVKTSELQELFPEHFAVMKKLKLLFDPNNVLNPGKVVGKIQSKLNFQ</sequence>
<dbReference type="EMBL" id="DSCQ01000054">
    <property type="protein sequence ID" value="HET21331.1"/>
    <property type="molecule type" value="Genomic_DNA"/>
</dbReference>
<dbReference type="AlphaFoldDB" id="A0A7C2SQ84"/>
<dbReference type="InterPro" id="IPR004113">
    <property type="entry name" value="FAD-bd_oxidored_4_C"/>
</dbReference>
<accession>A0A7C2SQ84</accession>
<dbReference type="InterPro" id="IPR036318">
    <property type="entry name" value="FAD-bd_PCMH-like_sf"/>
</dbReference>
<organism evidence="6">
    <name type="scientific">Archaeoglobus fulgidus</name>
    <dbReference type="NCBI Taxonomy" id="2234"/>
    <lineage>
        <taxon>Archaea</taxon>
        <taxon>Methanobacteriati</taxon>
        <taxon>Methanobacteriota</taxon>
        <taxon>Archaeoglobi</taxon>
        <taxon>Archaeoglobales</taxon>
        <taxon>Archaeoglobaceae</taxon>
        <taxon>Archaeoglobus</taxon>
    </lineage>
</organism>
<keyword evidence="2" id="KW-0285">Flavoprotein</keyword>
<comment type="cofactor">
    <cofactor evidence="1">
        <name>FAD</name>
        <dbReference type="ChEBI" id="CHEBI:57692"/>
    </cofactor>
</comment>
<dbReference type="Pfam" id="PF01565">
    <property type="entry name" value="FAD_binding_4"/>
    <property type="match status" value="1"/>
</dbReference>
<reference evidence="6" key="1">
    <citation type="journal article" date="2020" name="mSystems">
        <title>Genome- and Community-Level Interaction Insights into Carbon Utilization and Element Cycling Functions of Hydrothermarchaeota in Hydrothermal Sediment.</title>
        <authorList>
            <person name="Zhou Z."/>
            <person name="Liu Y."/>
            <person name="Xu W."/>
            <person name="Pan J."/>
            <person name="Luo Z.H."/>
            <person name="Li M."/>
        </authorList>
    </citation>
    <scope>NUCLEOTIDE SEQUENCE [LARGE SCALE GENOMIC DNA]</scope>
    <source>
        <strain evidence="6">SpSt-12</strain>
    </source>
</reference>
<proteinExistence type="predicted"/>
<gene>
    <name evidence="6" type="ORF">ENN70_04465</name>
</gene>
<evidence type="ECO:0000256" key="2">
    <source>
        <dbReference type="ARBA" id="ARBA00022630"/>
    </source>
</evidence>
<dbReference type="InterPro" id="IPR016164">
    <property type="entry name" value="FAD-linked_Oxase-like_C"/>
</dbReference>
<comment type="caution">
    <text evidence="6">The sequence shown here is derived from an EMBL/GenBank/DDBJ whole genome shotgun (WGS) entry which is preliminary data.</text>
</comment>
<dbReference type="SUPFAM" id="SSF56176">
    <property type="entry name" value="FAD-binding/transporter-associated domain-like"/>
    <property type="match status" value="1"/>
</dbReference>
<dbReference type="GO" id="GO:0071949">
    <property type="term" value="F:FAD binding"/>
    <property type="evidence" value="ECO:0007669"/>
    <property type="project" value="InterPro"/>
</dbReference>
<keyword evidence="3" id="KW-0274">FAD</keyword>
<name>A0A7C2SQ84_ARCFL</name>
<dbReference type="PANTHER" id="PTHR42934:SF2">
    <property type="entry name" value="GLYCOLATE OXIDASE SUBUNIT GLCD"/>
    <property type="match status" value="1"/>
</dbReference>
<dbReference type="InterPro" id="IPR016166">
    <property type="entry name" value="FAD-bd_PCMH"/>
</dbReference>
<protein>
    <submittedName>
        <fullName evidence="6">FAD-binding oxidoreductase</fullName>
    </submittedName>
</protein>
<dbReference type="Pfam" id="PF02913">
    <property type="entry name" value="FAD-oxidase_C"/>
    <property type="match status" value="1"/>
</dbReference>
<dbReference type="InterPro" id="IPR016171">
    <property type="entry name" value="Vanillyl_alc_oxidase_C-sub2"/>
</dbReference>
<evidence type="ECO:0000256" key="1">
    <source>
        <dbReference type="ARBA" id="ARBA00001974"/>
    </source>
</evidence>
<dbReference type="PROSITE" id="PS51387">
    <property type="entry name" value="FAD_PCMH"/>
    <property type="match status" value="1"/>
</dbReference>